<feature type="domain" description="Menorin-like" evidence="2">
    <location>
        <begin position="16"/>
        <end position="256"/>
    </location>
</feature>
<dbReference type="OrthoDB" id="413402at2759"/>
<dbReference type="PANTHER" id="PTHR21184">
    <property type="entry name" value="MENORIN (DENDRITIC BRANCHING PROTEIN)"/>
    <property type="match status" value="1"/>
</dbReference>
<organism evidence="3 4">
    <name type="scientific">Acanthoscelides obtectus</name>
    <name type="common">Bean weevil</name>
    <name type="synonym">Bruchus obtectus</name>
    <dbReference type="NCBI Taxonomy" id="200917"/>
    <lineage>
        <taxon>Eukaryota</taxon>
        <taxon>Metazoa</taxon>
        <taxon>Ecdysozoa</taxon>
        <taxon>Arthropoda</taxon>
        <taxon>Hexapoda</taxon>
        <taxon>Insecta</taxon>
        <taxon>Pterygota</taxon>
        <taxon>Neoptera</taxon>
        <taxon>Endopterygota</taxon>
        <taxon>Coleoptera</taxon>
        <taxon>Polyphaga</taxon>
        <taxon>Cucujiformia</taxon>
        <taxon>Chrysomeloidea</taxon>
        <taxon>Chrysomelidae</taxon>
        <taxon>Bruchinae</taxon>
        <taxon>Bruchini</taxon>
        <taxon>Acanthoscelides</taxon>
    </lineage>
</organism>
<evidence type="ECO:0000313" key="3">
    <source>
        <dbReference type="EMBL" id="CAH1972808.1"/>
    </source>
</evidence>
<dbReference type="Proteomes" id="UP001152888">
    <property type="component" value="Unassembled WGS sequence"/>
</dbReference>
<dbReference type="PANTHER" id="PTHR21184:SF6">
    <property type="entry name" value="CONSERVED PLASMA MEMBRANE PROTEIN"/>
    <property type="match status" value="1"/>
</dbReference>
<comment type="caution">
    <text evidence="3">The sequence shown here is derived from an EMBL/GenBank/DDBJ whole genome shotgun (WGS) entry which is preliminary data.</text>
</comment>
<dbReference type="Pfam" id="PF10223">
    <property type="entry name" value="Menorin_N"/>
    <property type="match status" value="1"/>
</dbReference>
<evidence type="ECO:0000256" key="1">
    <source>
        <dbReference type="ARBA" id="ARBA00044953"/>
    </source>
</evidence>
<keyword evidence="4" id="KW-1185">Reference proteome</keyword>
<accession>A0A9P0KCX1</accession>
<evidence type="ECO:0000313" key="4">
    <source>
        <dbReference type="Proteomes" id="UP001152888"/>
    </source>
</evidence>
<evidence type="ECO:0000259" key="2">
    <source>
        <dbReference type="Pfam" id="PF10223"/>
    </source>
</evidence>
<sequence length="262" mass="29341">MKSITTDFFPEVDGNVSLITWAHAVNNQDYLSKTLANGKIMMIEADITEGVTKSSDKLIPIMAHPPNKESDLSLESFLGQITNQANPIVRQGIKLDFKSLNAFEKSAGIITYYHKGAFPLWINADILPGPINSTHEPLNAHRFLELAKKLPNVVLSVGWTTNYGPSMFGKYKDTDIESMLHVIKTNNILNEITFPVRAGLAAESLDELQRLLHTVKKSTLTLWSHQNDNVDVRKLNNLIKEIGCDRIYIDVPESLREQLVTS</sequence>
<proteinExistence type="inferred from homology"/>
<dbReference type="AlphaFoldDB" id="A0A9P0KCX1"/>
<gene>
    <name evidence="3" type="ORF">ACAOBT_LOCUS10214</name>
</gene>
<reference evidence="3" key="1">
    <citation type="submission" date="2022-03" db="EMBL/GenBank/DDBJ databases">
        <authorList>
            <person name="Sayadi A."/>
        </authorList>
    </citation>
    <scope>NUCLEOTIDE SEQUENCE</scope>
</reference>
<comment type="similarity">
    <text evidence="1">Belongs to the menorin family.</text>
</comment>
<dbReference type="EMBL" id="CAKOFQ010006802">
    <property type="protein sequence ID" value="CAH1972808.1"/>
    <property type="molecule type" value="Genomic_DNA"/>
</dbReference>
<dbReference type="InterPro" id="IPR019356">
    <property type="entry name" value="Menorin_dom"/>
</dbReference>
<name>A0A9P0KCX1_ACAOB</name>
<protein>
    <recommendedName>
        <fullName evidence="2">Menorin-like domain-containing protein</fullName>
    </recommendedName>
</protein>
<dbReference type="GO" id="GO:0005615">
    <property type="term" value="C:extracellular space"/>
    <property type="evidence" value="ECO:0007669"/>
    <property type="project" value="TreeGrafter"/>
</dbReference>